<evidence type="ECO:0000256" key="4">
    <source>
        <dbReference type="ARBA" id="ARBA00022980"/>
    </source>
</evidence>
<dbReference type="GO" id="GO:0005762">
    <property type="term" value="C:mitochondrial large ribosomal subunit"/>
    <property type="evidence" value="ECO:0007669"/>
    <property type="project" value="TreeGrafter"/>
</dbReference>
<dbReference type="InterPro" id="IPR038657">
    <property type="entry name" value="Ribosomal_bL19_sf"/>
</dbReference>
<name>A0A2G8JKX6_STIJA</name>
<proteinExistence type="inferred from homology"/>
<accession>A0A2G8JKX6</accession>
<dbReference type="FunFam" id="2.30.30.790:FF:000002">
    <property type="entry name" value="39S ribosomal protein L19, mitochondrial"/>
    <property type="match status" value="1"/>
</dbReference>
<dbReference type="Gene3D" id="2.30.30.790">
    <property type="match status" value="1"/>
</dbReference>
<dbReference type="SUPFAM" id="SSF50104">
    <property type="entry name" value="Translation proteins SH3-like domain"/>
    <property type="match status" value="1"/>
</dbReference>
<protein>
    <recommendedName>
        <fullName evidence="7">Large ribosomal subunit protein bL19m</fullName>
    </recommendedName>
    <alternativeName>
        <fullName evidence="8">39S ribosomal protein L19, mitochondrial</fullName>
    </alternativeName>
</protein>
<evidence type="ECO:0000313" key="10">
    <source>
        <dbReference type="EMBL" id="PIK36393.1"/>
    </source>
</evidence>
<dbReference type="GO" id="GO:0003735">
    <property type="term" value="F:structural constituent of ribosome"/>
    <property type="evidence" value="ECO:0007669"/>
    <property type="project" value="InterPro"/>
</dbReference>
<comment type="similarity">
    <text evidence="2">Belongs to the bacterial ribosomal protein bL19 family.</text>
</comment>
<dbReference type="InterPro" id="IPR001857">
    <property type="entry name" value="Ribosomal_bL19"/>
</dbReference>
<keyword evidence="5" id="KW-0496">Mitochondrion</keyword>
<keyword evidence="3" id="KW-0809">Transit peptide</keyword>
<keyword evidence="6" id="KW-0687">Ribonucleoprotein</keyword>
<dbReference type="PANTHER" id="PTHR15680">
    <property type="entry name" value="RIBOSOMAL PROTEIN L19"/>
    <property type="match status" value="1"/>
</dbReference>
<keyword evidence="11" id="KW-1185">Reference proteome</keyword>
<dbReference type="InterPro" id="IPR008991">
    <property type="entry name" value="Translation_prot_SH3-like_sf"/>
</dbReference>
<evidence type="ECO:0000256" key="5">
    <source>
        <dbReference type="ARBA" id="ARBA00023128"/>
    </source>
</evidence>
<feature type="region of interest" description="Disordered" evidence="9">
    <location>
        <begin position="1"/>
        <end position="56"/>
    </location>
</feature>
<dbReference type="EMBL" id="MRZV01001683">
    <property type="protein sequence ID" value="PIK36393.1"/>
    <property type="molecule type" value="Genomic_DNA"/>
</dbReference>
<dbReference type="STRING" id="307972.A0A2G8JKX6"/>
<dbReference type="Pfam" id="PF01245">
    <property type="entry name" value="Ribosomal_L19"/>
    <property type="match status" value="1"/>
</dbReference>
<dbReference type="PANTHER" id="PTHR15680:SF9">
    <property type="entry name" value="LARGE RIBOSOMAL SUBUNIT PROTEIN BL19M"/>
    <property type="match status" value="1"/>
</dbReference>
<dbReference type="OrthoDB" id="432645at2759"/>
<organism evidence="10 11">
    <name type="scientific">Stichopus japonicus</name>
    <name type="common">Sea cucumber</name>
    <dbReference type="NCBI Taxonomy" id="307972"/>
    <lineage>
        <taxon>Eukaryota</taxon>
        <taxon>Metazoa</taxon>
        <taxon>Echinodermata</taxon>
        <taxon>Eleutherozoa</taxon>
        <taxon>Echinozoa</taxon>
        <taxon>Holothuroidea</taxon>
        <taxon>Aspidochirotacea</taxon>
        <taxon>Aspidochirotida</taxon>
        <taxon>Stichopodidae</taxon>
        <taxon>Apostichopus</taxon>
    </lineage>
</organism>
<evidence type="ECO:0000256" key="6">
    <source>
        <dbReference type="ARBA" id="ARBA00023274"/>
    </source>
</evidence>
<evidence type="ECO:0000256" key="3">
    <source>
        <dbReference type="ARBA" id="ARBA00022946"/>
    </source>
</evidence>
<evidence type="ECO:0000256" key="8">
    <source>
        <dbReference type="ARBA" id="ARBA00035359"/>
    </source>
</evidence>
<sequence length="311" mass="36033">MKNYDHDNLCPGGNVRHFASQDSSGKDEPPTNSKSPSDNEVDAIPERLSPDNKAATLPAPKISLDLLRRRQAQKKDQEQVEKFITPEIYPPMGRRSKILDYLERQDCFKRRMVMDIPEFYVGSILAVTMADPHANGKTSRLVGICIERKNYGLGASFKLRNVIDGQGLEVLYELYSPLLHKLEVLKLEKRTDAHLLYLRDALPEYSTIDPDMIAIKHPPGRPVPVNDIVVKMKPRPWHRRWERYELKGLDVSGVSQSRMATVQDHILPEYKKMDLLMMYPRYDITEKERMRIEREWEVHQNELERTAKKGS</sequence>
<evidence type="ECO:0000256" key="2">
    <source>
        <dbReference type="ARBA" id="ARBA00005781"/>
    </source>
</evidence>
<reference evidence="10 11" key="1">
    <citation type="journal article" date="2017" name="PLoS Biol.">
        <title>The sea cucumber genome provides insights into morphological evolution and visceral regeneration.</title>
        <authorList>
            <person name="Zhang X."/>
            <person name="Sun L."/>
            <person name="Yuan J."/>
            <person name="Sun Y."/>
            <person name="Gao Y."/>
            <person name="Zhang L."/>
            <person name="Li S."/>
            <person name="Dai H."/>
            <person name="Hamel J.F."/>
            <person name="Liu C."/>
            <person name="Yu Y."/>
            <person name="Liu S."/>
            <person name="Lin W."/>
            <person name="Guo K."/>
            <person name="Jin S."/>
            <person name="Xu P."/>
            <person name="Storey K.B."/>
            <person name="Huan P."/>
            <person name="Zhang T."/>
            <person name="Zhou Y."/>
            <person name="Zhang J."/>
            <person name="Lin C."/>
            <person name="Li X."/>
            <person name="Xing L."/>
            <person name="Huo D."/>
            <person name="Sun M."/>
            <person name="Wang L."/>
            <person name="Mercier A."/>
            <person name="Li F."/>
            <person name="Yang H."/>
            <person name="Xiang J."/>
        </authorList>
    </citation>
    <scope>NUCLEOTIDE SEQUENCE [LARGE SCALE GENOMIC DNA]</scope>
    <source>
        <strain evidence="10">Shaxun</strain>
        <tissue evidence="10">Muscle</tissue>
    </source>
</reference>
<dbReference type="GO" id="GO:0006412">
    <property type="term" value="P:translation"/>
    <property type="evidence" value="ECO:0007669"/>
    <property type="project" value="InterPro"/>
</dbReference>
<evidence type="ECO:0000256" key="9">
    <source>
        <dbReference type="SAM" id="MobiDB-lite"/>
    </source>
</evidence>
<dbReference type="AlphaFoldDB" id="A0A2G8JKX6"/>
<comment type="subcellular location">
    <subcellularLocation>
        <location evidence="1">Mitochondrion</location>
    </subcellularLocation>
</comment>
<evidence type="ECO:0000256" key="7">
    <source>
        <dbReference type="ARBA" id="ARBA00035288"/>
    </source>
</evidence>
<evidence type="ECO:0000256" key="1">
    <source>
        <dbReference type="ARBA" id="ARBA00004173"/>
    </source>
</evidence>
<evidence type="ECO:0000313" key="11">
    <source>
        <dbReference type="Proteomes" id="UP000230750"/>
    </source>
</evidence>
<keyword evidence="4 10" id="KW-0689">Ribosomal protein</keyword>
<gene>
    <name evidence="10" type="ORF">BSL78_26778</name>
</gene>
<comment type="caution">
    <text evidence="10">The sequence shown here is derived from an EMBL/GenBank/DDBJ whole genome shotgun (WGS) entry which is preliminary data.</text>
</comment>
<dbReference type="Proteomes" id="UP000230750">
    <property type="component" value="Unassembled WGS sequence"/>
</dbReference>